<protein>
    <recommendedName>
        <fullName evidence="8">Methylated-DNA--protein-cysteine methyltransferase</fullName>
        <ecNumber evidence="8">2.1.1.63</ecNumber>
    </recommendedName>
    <alternativeName>
        <fullName evidence="8">6-O-methylguanine-DNA methyltransferase</fullName>
        <shortName evidence="8">MGMT</shortName>
    </alternativeName>
    <alternativeName>
        <fullName evidence="8">O-6-methylguanine-DNA-alkyltransferase</fullName>
    </alternativeName>
</protein>
<comment type="miscellaneous">
    <text evidence="8">This enzyme catalyzes only one turnover and therefore is not strictly catalytic. According to one definition, an enzyme is a biocatalyst that acts repeatedly and over many reaction cycles.</text>
</comment>
<comment type="similarity">
    <text evidence="2 8">Belongs to the MGMT family.</text>
</comment>
<dbReference type="CDD" id="cd06445">
    <property type="entry name" value="ATase"/>
    <property type="match status" value="1"/>
</dbReference>
<dbReference type="GO" id="GO:0032259">
    <property type="term" value="P:methylation"/>
    <property type="evidence" value="ECO:0007669"/>
    <property type="project" value="UniProtKB-KW"/>
</dbReference>
<dbReference type="InterPro" id="IPR014048">
    <property type="entry name" value="MethylDNA_cys_MeTrfase_DNA-bd"/>
</dbReference>
<evidence type="ECO:0000313" key="11">
    <source>
        <dbReference type="EMBL" id="CAB3759564.1"/>
    </source>
</evidence>
<evidence type="ECO:0000256" key="2">
    <source>
        <dbReference type="ARBA" id="ARBA00008711"/>
    </source>
</evidence>
<comment type="subcellular location">
    <subcellularLocation>
        <location evidence="8">Cytoplasm</location>
    </subcellularLocation>
</comment>
<reference evidence="11 12" key="1">
    <citation type="submission" date="2020-04" db="EMBL/GenBank/DDBJ databases">
        <authorList>
            <person name="De Canck E."/>
        </authorList>
    </citation>
    <scope>NUCLEOTIDE SEQUENCE [LARGE SCALE GENOMIC DNA]</scope>
    <source>
        <strain evidence="11 12">LMG 29739</strain>
    </source>
</reference>
<dbReference type="Gene3D" id="1.10.10.10">
    <property type="entry name" value="Winged helix-like DNA-binding domain superfamily/Winged helix DNA-binding domain"/>
    <property type="match status" value="1"/>
</dbReference>
<dbReference type="Proteomes" id="UP000494329">
    <property type="component" value="Unassembled WGS sequence"/>
</dbReference>
<evidence type="ECO:0000256" key="4">
    <source>
        <dbReference type="ARBA" id="ARBA00022679"/>
    </source>
</evidence>
<feature type="domain" description="Methylguanine DNA methyltransferase ribonuclease-like" evidence="10">
    <location>
        <begin position="5"/>
        <end position="74"/>
    </location>
</feature>
<name>A0A6J5E1G0_9BURK</name>
<dbReference type="InterPro" id="IPR023546">
    <property type="entry name" value="MGMT"/>
</dbReference>
<keyword evidence="3 8" id="KW-0489">Methyltransferase</keyword>
<evidence type="ECO:0000256" key="5">
    <source>
        <dbReference type="ARBA" id="ARBA00022763"/>
    </source>
</evidence>
<feature type="active site" description="Nucleophile; methyl group acceptor" evidence="8">
    <location>
        <position position="130"/>
    </location>
</feature>
<dbReference type="SUPFAM" id="SSF46767">
    <property type="entry name" value="Methylated DNA-protein cysteine methyltransferase, C-terminal domain"/>
    <property type="match status" value="1"/>
</dbReference>
<dbReference type="FunFam" id="1.10.10.10:FF:000214">
    <property type="entry name" value="Methylated-DNA--protein-cysteine methyltransferase"/>
    <property type="match status" value="1"/>
</dbReference>
<dbReference type="RefSeq" id="WP_175111881.1">
    <property type="nucleotide sequence ID" value="NZ_CADIKF010000023.1"/>
</dbReference>
<feature type="domain" description="Methylated-DNA-[protein]-cysteine S-methyltransferase DNA binding" evidence="9">
    <location>
        <begin position="79"/>
        <end position="158"/>
    </location>
</feature>
<dbReference type="SUPFAM" id="SSF53155">
    <property type="entry name" value="Methylated DNA-protein cysteine methyltransferase domain"/>
    <property type="match status" value="1"/>
</dbReference>
<dbReference type="PANTHER" id="PTHR10815">
    <property type="entry name" value="METHYLATED-DNA--PROTEIN-CYSTEINE METHYLTRANSFERASE"/>
    <property type="match status" value="1"/>
</dbReference>
<dbReference type="Pfam" id="PF01035">
    <property type="entry name" value="DNA_binding_1"/>
    <property type="match status" value="1"/>
</dbReference>
<evidence type="ECO:0000313" key="12">
    <source>
        <dbReference type="Proteomes" id="UP000494329"/>
    </source>
</evidence>
<dbReference type="InterPro" id="IPR036217">
    <property type="entry name" value="MethylDNA_cys_MeTrfase_DNAb"/>
</dbReference>
<evidence type="ECO:0000259" key="9">
    <source>
        <dbReference type="Pfam" id="PF01035"/>
    </source>
</evidence>
<dbReference type="InterPro" id="IPR008332">
    <property type="entry name" value="MethylG_MeTrfase_N"/>
</dbReference>
<dbReference type="InterPro" id="IPR036388">
    <property type="entry name" value="WH-like_DNA-bd_sf"/>
</dbReference>
<evidence type="ECO:0000256" key="6">
    <source>
        <dbReference type="ARBA" id="ARBA00023204"/>
    </source>
</evidence>
<evidence type="ECO:0000256" key="7">
    <source>
        <dbReference type="ARBA" id="ARBA00049348"/>
    </source>
</evidence>
<keyword evidence="5 8" id="KW-0227">DNA damage</keyword>
<dbReference type="PANTHER" id="PTHR10815:SF5">
    <property type="entry name" value="METHYLATED-DNA--PROTEIN-CYSTEINE METHYLTRANSFERASE"/>
    <property type="match status" value="1"/>
</dbReference>
<accession>A0A6J5E1G0</accession>
<proteinExistence type="inferred from homology"/>
<dbReference type="NCBIfam" id="TIGR00589">
    <property type="entry name" value="ogt"/>
    <property type="match status" value="1"/>
</dbReference>
<dbReference type="InterPro" id="IPR036631">
    <property type="entry name" value="MGMT_N_sf"/>
</dbReference>
<keyword evidence="8" id="KW-0963">Cytoplasm</keyword>
<dbReference type="HAMAP" id="MF_00772">
    <property type="entry name" value="OGT"/>
    <property type="match status" value="1"/>
</dbReference>
<organism evidence="11 12">
    <name type="scientific">Paraburkholderia solisilvae</name>
    <dbReference type="NCBI Taxonomy" id="624376"/>
    <lineage>
        <taxon>Bacteria</taxon>
        <taxon>Pseudomonadati</taxon>
        <taxon>Pseudomonadota</taxon>
        <taxon>Betaproteobacteria</taxon>
        <taxon>Burkholderiales</taxon>
        <taxon>Burkholderiaceae</taxon>
        <taxon>Paraburkholderia</taxon>
    </lineage>
</organism>
<evidence type="ECO:0000256" key="8">
    <source>
        <dbReference type="HAMAP-Rule" id="MF_00772"/>
    </source>
</evidence>
<comment type="function">
    <text evidence="8">Involved in the cellular defense against the biological effects of O6-methylguanine (O6-MeG) and O4-methylthymine (O4-MeT) in DNA. Repairs the methylated nucleobase in DNA by stoichiometrically transferring the methyl group to a cysteine residue in the enzyme. This is a suicide reaction: the enzyme is irreversibly inactivated.</text>
</comment>
<keyword evidence="12" id="KW-1185">Reference proteome</keyword>
<dbReference type="EC" id="2.1.1.63" evidence="8"/>
<keyword evidence="4 8" id="KW-0808">Transferase</keyword>
<evidence type="ECO:0000256" key="3">
    <source>
        <dbReference type="ARBA" id="ARBA00022603"/>
    </source>
</evidence>
<sequence length="166" mass="17943">MSYAYKIVGSPVGQLKLVARGDRLVAILWENDRPGRVKLGEMHEAANHPVLVDTARQLSEYFAGERTTFDIATEFVGTEFQKKVWNALLTIPFGETRSYREIAEQIGQASACRAVGAANGRNPISIIAPCHRVIGASGDLTGFAGGMQAKATLIAIESRVTQPSLI</sequence>
<dbReference type="Pfam" id="PF02870">
    <property type="entry name" value="Methyltransf_1N"/>
    <property type="match status" value="1"/>
</dbReference>
<dbReference type="GO" id="GO:0005737">
    <property type="term" value="C:cytoplasm"/>
    <property type="evidence" value="ECO:0007669"/>
    <property type="project" value="UniProtKB-SubCell"/>
</dbReference>
<dbReference type="GO" id="GO:0006307">
    <property type="term" value="P:DNA alkylation repair"/>
    <property type="evidence" value="ECO:0007669"/>
    <property type="project" value="UniProtKB-UniRule"/>
</dbReference>
<comment type="catalytic activity">
    <reaction evidence="1 8">
        <text>a 4-O-methyl-thymidine in DNA + L-cysteinyl-[protein] = a thymidine in DNA + S-methyl-L-cysteinyl-[protein]</text>
        <dbReference type="Rhea" id="RHEA:53428"/>
        <dbReference type="Rhea" id="RHEA-COMP:10131"/>
        <dbReference type="Rhea" id="RHEA-COMP:10132"/>
        <dbReference type="Rhea" id="RHEA-COMP:13555"/>
        <dbReference type="Rhea" id="RHEA-COMP:13556"/>
        <dbReference type="ChEBI" id="CHEBI:29950"/>
        <dbReference type="ChEBI" id="CHEBI:82612"/>
        <dbReference type="ChEBI" id="CHEBI:137386"/>
        <dbReference type="ChEBI" id="CHEBI:137387"/>
        <dbReference type="EC" id="2.1.1.63"/>
    </reaction>
</comment>
<dbReference type="Gene3D" id="3.30.160.70">
    <property type="entry name" value="Methylated DNA-protein cysteine methyltransferase domain"/>
    <property type="match status" value="1"/>
</dbReference>
<keyword evidence="6 8" id="KW-0234">DNA repair</keyword>
<dbReference type="EMBL" id="CADIKF010000023">
    <property type="protein sequence ID" value="CAB3759564.1"/>
    <property type="molecule type" value="Genomic_DNA"/>
</dbReference>
<comment type="catalytic activity">
    <reaction evidence="7 8">
        <text>a 6-O-methyl-2'-deoxyguanosine in DNA + L-cysteinyl-[protein] = S-methyl-L-cysteinyl-[protein] + a 2'-deoxyguanosine in DNA</text>
        <dbReference type="Rhea" id="RHEA:24000"/>
        <dbReference type="Rhea" id="RHEA-COMP:10131"/>
        <dbReference type="Rhea" id="RHEA-COMP:10132"/>
        <dbReference type="Rhea" id="RHEA-COMP:11367"/>
        <dbReference type="Rhea" id="RHEA-COMP:11368"/>
        <dbReference type="ChEBI" id="CHEBI:29950"/>
        <dbReference type="ChEBI" id="CHEBI:82612"/>
        <dbReference type="ChEBI" id="CHEBI:85445"/>
        <dbReference type="ChEBI" id="CHEBI:85448"/>
        <dbReference type="EC" id="2.1.1.63"/>
    </reaction>
</comment>
<evidence type="ECO:0000256" key="1">
    <source>
        <dbReference type="ARBA" id="ARBA00001286"/>
    </source>
</evidence>
<dbReference type="AlphaFoldDB" id="A0A6J5E1G0"/>
<evidence type="ECO:0000259" key="10">
    <source>
        <dbReference type="Pfam" id="PF02870"/>
    </source>
</evidence>
<gene>
    <name evidence="11" type="primary">ogt_2</name>
    <name evidence="11" type="ORF">LMG29739_03186</name>
</gene>
<dbReference type="GO" id="GO:0003908">
    <property type="term" value="F:methylated-DNA-[protein]-cysteine S-methyltransferase activity"/>
    <property type="evidence" value="ECO:0007669"/>
    <property type="project" value="UniProtKB-UniRule"/>
</dbReference>